<dbReference type="InterPro" id="IPR041505">
    <property type="entry name" value="Dis3_CSD2"/>
</dbReference>
<feature type="domain" description="RNB" evidence="1">
    <location>
        <begin position="334"/>
        <end position="543"/>
    </location>
</feature>
<reference evidence="2 3" key="1">
    <citation type="submission" date="2013-11" db="EMBL/GenBank/DDBJ databases">
        <title>Draft genome of the bovine lungworm Dictyocaulus viviparus.</title>
        <authorList>
            <person name="Mitreva M."/>
        </authorList>
    </citation>
    <scope>NUCLEOTIDE SEQUENCE [LARGE SCALE GENOMIC DNA]</scope>
    <source>
        <strain evidence="2 3">HannoverDv2000</strain>
    </source>
</reference>
<keyword evidence="3" id="KW-1185">Reference proteome</keyword>
<dbReference type="InterPro" id="IPR001900">
    <property type="entry name" value="RNase_II/R"/>
</dbReference>
<dbReference type="Gene3D" id="2.40.50.700">
    <property type="match status" value="1"/>
</dbReference>
<accession>A0A0D8XTW8</accession>
<dbReference type="PANTHER" id="PTHR23355:SF9">
    <property type="entry name" value="DIS3-LIKE EXONUCLEASE 2"/>
    <property type="match status" value="1"/>
</dbReference>
<dbReference type="GO" id="GO:0000175">
    <property type="term" value="F:3'-5'-RNA exonuclease activity"/>
    <property type="evidence" value="ECO:0007669"/>
    <property type="project" value="TreeGrafter"/>
</dbReference>
<dbReference type="InterPro" id="IPR012340">
    <property type="entry name" value="NA-bd_OB-fold"/>
</dbReference>
<name>A0A0D8XTW8_DICVI</name>
<organism evidence="2 3">
    <name type="scientific">Dictyocaulus viviparus</name>
    <name type="common">Bovine lungworm</name>
    <dbReference type="NCBI Taxonomy" id="29172"/>
    <lineage>
        <taxon>Eukaryota</taxon>
        <taxon>Metazoa</taxon>
        <taxon>Ecdysozoa</taxon>
        <taxon>Nematoda</taxon>
        <taxon>Chromadorea</taxon>
        <taxon>Rhabditida</taxon>
        <taxon>Rhabditina</taxon>
        <taxon>Rhabditomorpha</taxon>
        <taxon>Strongyloidea</taxon>
        <taxon>Metastrongylidae</taxon>
        <taxon>Dictyocaulus</taxon>
    </lineage>
</organism>
<dbReference type="SUPFAM" id="SSF50249">
    <property type="entry name" value="Nucleic acid-binding proteins"/>
    <property type="match status" value="2"/>
</dbReference>
<evidence type="ECO:0000259" key="1">
    <source>
        <dbReference type="SMART" id="SM00955"/>
    </source>
</evidence>
<proteinExistence type="predicted"/>
<evidence type="ECO:0000313" key="2">
    <source>
        <dbReference type="EMBL" id="KJH48078.1"/>
    </source>
</evidence>
<dbReference type="GO" id="GO:0010587">
    <property type="term" value="P:miRNA catabolic process"/>
    <property type="evidence" value="ECO:0007669"/>
    <property type="project" value="TreeGrafter"/>
</dbReference>
<dbReference type="GO" id="GO:0000932">
    <property type="term" value="C:P-body"/>
    <property type="evidence" value="ECO:0007669"/>
    <property type="project" value="TreeGrafter"/>
</dbReference>
<dbReference type="Pfam" id="PF00773">
    <property type="entry name" value="RNB"/>
    <property type="match status" value="1"/>
</dbReference>
<gene>
    <name evidence="2" type="ORF">DICVIV_05831</name>
</gene>
<dbReference type="OrthoDB" id="372421at2759"/>
<dbReference type="PANTHER" id="PTHR23355">
    <property type="entry name" value="RIBONUCLEASE"/>
    <property type="match status" value="1"/>
</dbReference>
<dbReference type="SMART" id="SM00955">
    <property type="entry name" value="RNB"/>
    <property type="match status" value="1"/>
</dbReference>
<dbReference type="GO" id="GO:0006402">
    <property type="term" value="P:mRNA catabolic process"/>
    <property type="evidence" value="ECO:0007669"/>
    <property type="project" value="TreeGrafter"/>
</dbReference>
<dbReference type="InterPro" id="IPR050180">
    <property type="entry name" value="RNR_Ribonuclease"/>
</dbReference>
<dbReference type="EMBL" id="KN716281">
    <property type="protein sequence ID" value="KJH48078.1"/>
    <property type="molecule type" value="Genomic_DNA"/>
</dbReference>
<dbReference type="Gene3D" id="2.40.50.690">
    <property type="match status" value="1"/>
</dbReference>
<dbReference type="GO" id="GO:0003723">
    <property type="term" value="F:RNA binding"/>
    <property type="evidence" value="ECO:0007669"/>
    <property type="project" value="InterPro"/>
</dbReference>
<protein>
    <submittedName>
        <fullName evidence="2">RNB-like protein</fullName>
    </submittedName>
</protein>
<dbReference type="STRING" id="29172.A0A0D8XTW8"/>
<dbReference type="Pfam" id="PF17849">
    <property type="entry name" value="OB_Dis3"/>
    <property type="match status" value="1"/>
</dbReference>
<sequence>MSQNAIQIGLRNGSLLKGAIRINQKKFEEAFIDNPDGDEFSDIAILGMPDRNRALQGDIVAFRIKPRCFWVVKDKAYLAWKQGRCSATVTNTNVNKDLPVIAQVLDHVEELNLLDNYGAVTTNSNVTAEVSNNVFHLVPSGKCCGEEVAQFEEELDIAANSISDFENTSKGKMSYRVLSDLPLEEWDLPDCCLQKTAQVVGIIEQKNLRLAVGRLKISSPSQRNWAKFSPTDPKMPRMIIEESRLPKGFFKKPQDFYQFMFIAKILEWPENSVMAYGEIQKQLGPIGDINVETEGLLYINGIDTRDFPEEVVSCLPSVSSETGWEIEKDEITRRRDLREEIVFTIDPKTARDIDDALSIKRCKNIDGNGTTGWEVGVHIADVSFYVLENTALDKWALNRATSVYLVNKVIPMLPRLLCEEMCSLNAGVDRLTFSVMWKLDDMGNICHEWFGRTVIRSKVKLTYEHAQDFIENPSKDFLNADIPEIFDEVNIEQIKEKVLQLHSVAKVLRSKRLQCGSLKLDQPKLCFTLDEETNMPIGLSVYQI</sequence>
<reference evidence="3" key="2">
    <citation type="journal article" date="2016" name="Sci. Rep.">
        <title>Dictyocaulus viviparus genome, variome and transcriptome elucidate lungworm biology and support future intervention.</title>
        <authorList>
            <person name="McNulty S.N."/>
            <person name="Strube C."/>
            <person name="Rosa B.A."/>
            <person name="Martin J.C."/>
            <person name="Tyagi R."/>
            <person name="Choi Y.J."/>
            <person name="Wang Q."/>
            <person name="Hallsworth Pepin K."/>
            <person name="Zhang X."/>
            <person name="Ozersky P."/>
            <person name="Wilson R.K."/>
            <person name="Sternberg P.W."/>
            <person name="Gasser R.B."/>
            <person name="Mitreva M."/>
        </authorList>
    </citation>
    <scope>NUCLEOTIDE SEQUENCE [LARGE SCALE GENOMIC DNA]</scope>
    <source>
        <strain evidence="3">HannoverDv2000</strain>
    </source>
</reference>
<dbReference type="Proteomes" id="UP000053766">
    <property type="component" value="Unassembled WGS sequence"/>
</dbReference>
<evidence type="ECO:0000313" key="3">
    <source>
        <dbReference type="Proteomes" id="UP000053766"/>
    </source>
</evidence>
<dbReference type="AlphaFoldDB" id="A0A0D8XTW8"/>